<feature type="domain" description="LysM" evidence="2">
    <location>
        <begin position="149"/>
        <end position="195"/>
    </location>
</feature>
<name>A0A2M8EI25_UNCKA</name>
<proteinExistence type="predicted"/>
<dbReference type="InterPro" id="IPR018392">
    <property type="entry name" value="LysM"/>
</dbReference>
<dbReference type="PROSITE" id="PS51782">
    <property type="entry name" value="LYSM"/>
    <property type="match status" value="2"/>
</dbReference>
<keyword evidence="1" id="KW-0472">Membrane</keyword>
<dbReference type="EMBL" id="PFSK01000045">
    <property type="protein sequence ID" value="PJC21947.1"/>
    <property type="molecule type" value="Genomic_DNA"/>
</dbReference>
<comment type="caution">
    <text evidence="3">The sequence shown here is derived from an EMBL/GenBank/DDBJ whole genome shotgun (WGS) entry which is preliminary data.</text>
</comment>
<dbReference type="Pfam" id="PF01476">
    <property type="entry name" value="LysM"/>
    <property type="match status" value="2"/>
</dbReference>
<dbReference type="InterPro" id="IPR011055">
    <property type="entry name" value="Dup_hybrid_motif"/>
</dbReference>
<dbReference type="Proteomes" id="UP000228781">
    <property type="component" value="Unassembled WGS sequence"/>
</dbReference>
<dbReference type="PANTHER" id="PTHR21666">
    <property type="entry name" value="PEPTIDASE-RELATED"/>
    <property type="match status" value="1"/>
</dbReference>
<dbReference type="SMART" id="SM00257">
    <property type="entry name" value="LysM"/>
    <property type="match status" value="2"/>
</dbReference>
<reference evidence="4" key="1">
    <citation type="submission" date="2017-09" db="EMBL/GenBank/DDBJ databases">
        <title>Depth-based differentiation of microbial function through sediment-hosted aquifers and enrichment of novel symbionts in the deep terrestrial subsurface.</title>
        <authorList>
            <person name="Probst A.J."/>
            <person name="Ladd B."/>
            <person name="Jarett J.K."/>
            <person name="Geller-Mcgrath D.E."/>
            <person name="Sieber C.M.K."/>
            <person name="Emerson J.B."/>
            <person name="Anantharaman K."/>
            <person name="Thomas B.C."/>
            <person name="Malmstrom R."/>
            <person name="Stieglmeier M."/>
            <person name="Klingl A."/>
            <person name="Woyke T."/>
            <person name="Ryan C.M."/>
            <person name="Banfield J.F."/>
        </authorList>
    </citation>
    <scope>NUCLEOTIDE SEQUENCE [LARGE SCALE GENOMIC DNA]</scope>
</reference>
<sequence length="412" mass="45226">MLMDRREEKPPLSILRGQLKLGLKGEVKKETLPEEIFAFVKSFLFYCQRRVLGVSYFFWHTFASGFGLTAQLKLYVQGKLYRRKGQLAFPLAHASLLGISFSLLIFTSGLGEFLYQQTGNFSLGEGAAIIVDQPSVATEESKLLTTEVQTYIVQEGDTLYDIARRFHLTLDALAYTNSIGDPFNYQLQPRQKLTIPPVEGVIYRVKEGDTLELIAQRYQTELMDIVEFNYLFPPYKLTAGQELIVPYAQIPGVFLGSVSTPTGACGSLDLDWPTANQDVVGNYGCYISRYHGGYVCHLAIDLGADYETLYAVADGTVVAAGGPPPGPSPDGQCLSFGPSCNYGYGGYVFIDIGGGYQVRYAHISKPLVGVGKQVKAGQPVAVSGASGYAFGPHLHFELLCNGKRINPLPYLR</sequence>
<dbReference type="GO" id="GO:0004222">
    <property type="term" value="F:metalloendopeptidase activity"/>
    <property type="evidence" value="ECO:0007669"/>
    <property type="project" value="TreeGrafter"/>
</dbReference>
<dbReference type="InterPro" id="IPR036779">
    <property type="entry name" value="LysM_dom_sf"/>
</dbReference>
<dbReference type="Gene3D" id="3.10.350.10">
    <property type="entry name" value="LysM domain"/>
    <property type="match status" value="2"/>
</dbReference>
<accession>A0A2M8EI25</accession>
<evidence type="ECO:0000259" key="2">
    <source>
        <dbReference type="PROSITE" id="PS51782"/>
    </source>
</evidence>
<feature type="transmembrane region" description="Helical" evidence="1">
    <location>
        <begin position="87"/>
        <end position="106"/>
    </location>
</feature>
<evidence type="ECO:0000313" key="3">
    <source>
        <dbReference type="EMBL" id="PJC21947.1"/>
    </source>
</evidence>
<dbReference type="InterPro" id="IPR050570">
    <property type="entry name" value="Cell_wall_metabolism_enzyme"/>
</dbReference>
<protein>
    <recommendedName>
        <fullName evidence="2">LysM domain-containing protein</fullName>
    </recommendedName>
</protein>
<organism evidence="3 4">
    <name type="scientific">candidate division WWE3 bacterium CG_4_9_14_0_2_um_filter_48_10</name>
    <dbReference type="NCBI Taxonomy" id="1975078"/>
    <lineage>
        <taxon>Bacteria</taxon>
        <taxon>Katanobacteria</taxon>
    </lineage>
</organism>
<feature type="domain" description="LysM" evidence="2">
    <location>
        <begin position="201"/>
        <end position="245"/>
    </location>
</feature>
<evidence type="ECO:0000313" key="4">
    <source>
        <dbReference type="Proteomes" id="UP000228781"/>
    </source>
</evidence>
<keyword evidence="1" id="KW-1133">Transmembrane helix</keyword>
<dbReference type="Gene3D" id="2.70.70.10">
    <property type="entry name" value="Glucose Permease (Domain IIA)"/>
    <property type="match status" value="1"/>
</dbReference>
<dbReference type="PANTHER" id="PTHR21666:SF270">
    <property type="entry name" value="MUREIN HYDROLASE ACTIVATOR ENVC"/>
    <property type="match status" value="1"/>
</dbReference>
<dbReference type="CDD" id="cd00118">
    <property type="entry name" value="LysM"/>
    <property type="match status" value="2"/>
</dbReference>
<dbReference type="CDD" id="cd12797">
    <property type="entry name" value="M23_peptidase"/>
    <property type="match status" value="1"/>
</dbReference>
<gene>
    <name evidence="3" type="ORF">CO059_02950</name>
</gene>
<dbReference type="SUPFAM" id="SSF51261">
    <property type="entry name" value="Duplicated hybrid motif"/>
    <property type="match status" value="1"/>
</dbReference>
<keyword evidence="1" id="KW-0812">Transmembrane</keyword>
<dbReference type="InterPro" id="IPR016047">
    <property type="entry name" value="M23ase_b-sheet_dom"/>
</dbReference>
<dbReference type="AlphaFoldDB" id="A0A2M8EI25"/>
<evidence type="ECO:0000256" key="1">
    <source>
        <dbReference type="SAM" id="Phobius"/>
    </source>
</evidence>
<dbReference type="Pfam" id="PF01551">
    <property type="entry name" value="Peptidase_M23"/>
    <property type="match status" value="1"/>
</dbReference>